<dbReference type="Pfam" id="PF13583">
    <property type="entry name" value="Reprolysin_4"/>
    <property type="match status" value="1"/>
</dbReference>
<dbReference type="RefSeq" id="WP_018278385.1">
    <property type="nucleotide sequence ID" value="NZ_CDOF01000017.1"/>
</dbReference>
<dbReference type="NCBIfam" id="TIGR04131">
    <property type="entry name" value="Bac_Flav_CTERM"/>
    <property type="match status" value="1"/>
</dbReference>
<dbReference type="AlphaFoldDB" id="A0A0B7H6G1"/>
<accession>A0A0B7H6G1</accession>
<dbReference type="Gene3D" id="3.40.390.10">
    <property type="entry name" value="Collagenase (Catalytic Domain)"/>
    <property type="match status" value="1"/>
</dbReference>
<proteinExistence type="predicted"/>
<dbReference type="InterPro" id="IPR017897">
    <property type="entry name" value="Thrombospondin_3_rpt"/>
</dbReference>
<dbReference type="PANTHER" id="PTHR10199">
    <property type="entry name" value="THROMBOSPONDIN"/>
    <property type="match status" value="1"/>
</dbReference>
<evidence type="ECO:0000256" key="3">
    <source>
        <dbReference type="SAM" id="MobiDB-lite"/>
    </source>
</evidence>
<keyword evidence="2" id="KW-0106">Calcium</keyword>
<dbReference type="SUPFAM" id="SSF103647">
    <property type="entry name" value="TSP type-3 repeat"/>
    <property type="match status" value="1"/>
</dbReference>
<evidence type="ECO:0000313" key="5">
    <source>
        <dbReference type="EMBL" id="CEN41603.1"/>
    </source>
</evidence>
<gene>
    <name evidence="5" type="ORF">CCYN74_70063</name>
</gene>
<dbReference type="PROSITE" id="PS51234">
    <property type="entry name" value="TSP3"/>
    <property type="match status" value="2"/>
</dbReference>
<evidence type="ECO:0000256" key="2">
    <source>
        <dbReference type="ARBA" id="ARBA00022837"/>
    </source>
</evidence>
<evidence type="ECO:0000256" key="1">
    <source>
        <dbReference type="ARBA" id="ARBA00022729"/>
    </source>
</evidence>
<dbReference type="InterPro" id="IPR026341">
    <property type="entry name" value="T9SS_type_B"/>
</dbReference>
<dbReference type="Proteomes" id="UP000038083">
    <property type="component" value="Unassembled WGS sequence"/>
</dbReference>
<dbReference type="GO" id="GO:0005509">
    <property type="term" value="F:calcium ion binding"/>
    <property type="evidence" value="ECO:0007669"/>
    <property type="project" value="InterPro"/>
</dbReference>
<dbReference type="InterPro" id="IPR024079">
    <property type="entry name" value="MetalloPept_cat_dom_sf"/>
</dbReference>
<evidence type="ECO:0000256" key="4">
    <source>
        <dbReference type="SAM" id="SignalP"/>
    </source>
</evidence>
<feature type="chain" id="PRO_5009757748" evidence="4">
    <location>
        <begin position="19"/>
        <end position="857"/>
    </location>
</feature>
<sequence length="857" mass="95708">MKKLYVLLFVFSFGILSAQTYWKQTQLTEKKEQKSGYQYYTLDKEAFEKALGATKNLVAKRETTIQIPDSEGNIENYRIEPIQVLSEDLSEKYTDIKTYVGFSTKNPSKTIRFTWSSFGLNAIMGENFELSFIESINDEGTEYKVYQRKSSENEHFECKTLEELKSEKNNKTRRATYQTDNQVRTFRIAIATTYQYTQYFGGKDRAFVQVVSTINRVNQVYGAQLSIQFQIVSDKSILFDNLKEDPFANVNYENWLQSESGVLQGTLDRKVGSDNYDIGHLFHNRNLGGNAGCIGCVCEAGRKGKAFSSVRFRRGMDMDFFDIDILAHEIGHQMGAYHTFSYEYEGTNSQVEPGSGSTIMGYAGVIDNQNVQKKTDPYFHHRSVYDIMQSVKGKRPATMLPSSNNPPEIDNLKSYTIPHSTAYLLEGSATDADGDNLLYTWEQSDSRARGNYLFSPTLKSGATARSLPPSTSSKRYIPRLSRIVSGKLTQSNPPIGSEWETVLTIGRTLNWSFMVLDKKPATNAMGSSVYKTIQVVVDASAGPFQITSHTENSSWFAGQKQTITWDTANTNTGSINVKKVTVLLSTDGGITFPHVLAKGIDNNGIARVTIPKTLRTTQGRYMVKADENIFLAVNSGTITIKEDEDTDGDGIPSSDDNCPEIPNPDQADLDKDGIGDVCDDDLDGDGVPNTKDNCPKIPNPDQADIDKDGIGDVCDDDMDGDGFLNESDNCPMVYNPNQEDLDGDGIGDACDNDIDGDGIENSIDNSLDYVLISNAFSPNNDGVNDYFTILRAENYSQNTFRVFNHLGQLVYEVKGYKNQWNGTGSNGNKVPQGSYYYIFTLDNTDIYKRQGWIFINY</sequence>
<dbReference type="Pfam" id="PF02412">
    <property type="entry name" value="TSP_3"/>
    <property type="match status" value="4"/>
</dbReference>
<dbReference type="InterPro" id="IPR003367">
    <property type="entry name" value="Thrombospondin_3-like_rpt"/>
</dbReference>
<dbReference type="SUPFAM" id="SSF55486">
    <property type="entry name" value="Metalloproteases ('zincins'), catalytic domain"/>
    <property type="match status" value="1"/>
</dbReference>
<dbReference type="EMBL" id="CDOG01000067">
    <property type="protein sequence ID" value="CEN41603.1"/>
    <property type="molecule type" value="Genomic_DNA"/>
</dbReference>
<dbReference type="PANTHER" id="PTHR10199:SF119">
    <property type="entry name" value="RE20510P"/>
    <property type="match status" value="1"/>
</dbReference>
<evidence type="ECO:0000313" key="6">
    <source>
        <dbReference type="Proteomes" id="UP000038083"/>
    </source>
</evidence>
<feature type="signal peptide" evidence="4">
    <location>
        <begin position="1"/>
        <end position="18"/>
    </location>
</feature>
<dbReference type="GO" id="GO:0007155">
    <property type="term" value="P:cell adhesion"/>
    <property type="evidence" value="ECO:0007669"/>
    <property type="project" value="InterPro"/>
</dbReference>
<organism evidence="5 6">
    <name type="scientific">Capnocytophaga cynodegmi</name>
    <dbReference type="NCBI Taxonomy" id="28189"/>
    <lineage>
        <taxon>Bacteria</taxon>
        <taxon>Pseudomonadati</taxon>
        <taxon>Bacteroidota</taxon>
        <taxon>Flavobacteriia</taxon>
        <taxon>Flavobacteriales</taxon>
        <taxon>Flavobacteriaceae</taxon>
        <taxon>Capnocytophaga</taxon>
    </lineage>
</organism>
<feature type="region of interest" description="Disordered" evidence="3">
    <location>
        <begin position="688"/>
        <end position="707"/>
    </location>
</feature>
<dbReference type="Pfam" id="PF13585">
    <property type="entry name" value="CHU_C"/>
    <property type="match status" value="1"/>
</dbReference>
<dbReference type="OrthoDB" id="9792152at2"/>
<keyword evidence="1 4" id="KW-0732">Signal</keyword>
<protein>
    <submittedName>
        <fullName evidence="5">Ser-Thr-rich glycosyl-phosphatidyl-inositol-anchored membrane family protein</fullName>
    </submittedName>
</protein>
<feature type="region of interest" description="Disordered" evidence="3">
    <location>
        <begin position="641"/>
        <end position="660"/>
    </location>
</feature>
<dbReference type="FunFam" id="4.10.1080.10:FF:000001">
    <property type="entry name" value="Thrombospondin 3"/>
    <property type="match status" value="1"/>
</dbReference>
<dbReference type="InterPro" id="IPR028974">
    <property type="entry name" value="TSP_type-3_rpt"/>
</dbReference>
<name>A0A0B7H6G1_9FLAO</name>
<dbReference type="Gene3D" id="4.10.1080.10">
    <property type="entry name" value="TSP type-3 repeat"/>
    <property type="match status" value="2"/>
</dbReference>
<reference evidence="5 6" key="1">
    <citation type="submission" date="2015-01" db="EMBL/GenBank/DDBJ databases">
        <authorList>
            <person name="MANFREDI Pablo"/>
        </authorList>
    </citation>
    <scope>NUCLEOTIDE SEQUENCE [LARGE SCALE GENOMIC DNA]</scope>
    <source>
        <strain evidence="5 6">Ccy74</strain>
    </source>
</reference>
<dbReference type="GO" id="GO:0008237">
    <property type="term" value="F:metallopeptidase activity"/>
    <property type="evidence" value="ECO:0007669"/>
    <property type="project" value="InterPro"/>
</dbReference>